<dbReference type="OrthoDB" id="2356897at2"/>
<accession>A0A2P6MEQ1</accession>
<evidence type="ECO:0000313" key="3">
    <source>
        <dbReference type="EMBL" id="PRO64743.1"/>
    </source>
</evidence>
<dbReference type="Proteomes" id="UP000243650">
    <property type="component" value="Unassembled WGS sequence"/>
</dbReference>
<dbReference type="InterPro" id="IPR036034">
    <property type="entry name" value="PDZ_sf"/>
</dbReference>
<dbReference type="GO" id="GO:0030163">
    <property type="term" value="P:protein catabolic process"/>
    <property type="evidence" value="ECO:0007669"/>
    <property type="project" value="InterPro"/>
</dbReference>
<dbReference type="GO" id="GO:0006508">
    <property type="term" value="P:proteolysis"/>
    <property type="evidence" value="ECO:0007669"/>
    <property type="project" value="InterPro"/>
</dbReference>
<dbReference type="InterPro" id="IPR014721">
    <property type="entry name" value="Ribsml_uS5_D2-typ_fold_subgr"/>
</dbReference>
<keyword evidence="1" id="KW-0812">Transmembrane</keyword>
<dbReference type="Pfam" id="PF05362">
    <property type="entry name" value="Lon_C"/>
    <property type="match status" value="1"/>
</dbReference>
<protein>
    <recommendedName>
        <fullName evidence="2">PDZ domain-containing protein</fullName>
    </recommendedName>
</protein>
<dbReference type="GO" id="GO:0004252">
    <property type="term" value="F:serine-type endopeptidase activity"/>
    <property type="evidence" value="ECO:0007669"/>
    <property type="project" value="InterPro"/>
</dbReference>
<dbReference type="EMBL" id="PVNS01000012">
    <property type="protein sequence ID" value="PRO64743.1"/>
    <property type="molecule type" value="Genomic_DNA"/>
</dbReference>
<evidence type="ECO:0000256" key="1">
    <source>
        <dbReference type="SAM" id="Phobius"/>
    </source>
</evidence>
<proteinExistence type="predicted"/>
<dbReference type="RefSeq" id="WP_105959839.1">
    <property type="nucleotide sequence ID" value="NZ_PVNS01000012.1"/>
</dbReference>
<dbReference type="Pfam" id="PF13180">
    <property type="entry name" value="PDZ_2"/>
    <property type="match status" value="1"/>
</dbReference>
<reference evidence="3 4" key="1">
    <citation type="submission" date="2018-03" db="EMBL/GenBank/DDBJ databases">
        <title>Bacillus urumqiensis sp. nov., a moderately haloalkaliphilic bacterium isolated from a salt lake.</title>
        <authorList>
            <person name="Zhao B."/>
            <person name="Liao Z."/>
        </authorList>
    </citation>
    <scope>NUCLEOTIDE SEQUENCE [LARGE SCALE GENOMIC DNA]</scope>
    <source>
        <strain evidence="3 4">BZ-SZ-XJ18</strain>
    </source>
</reference>
<dbReference type="PROSITE" id="PS50106">
    <property type="entry name" value="PDZ"/>
    <property type="match status" value="1"/>
</dbReference>
<dbReference type="InterPro" id="IPR020568">
    <property type="entry name" value="Ribosomal_Su5_D2-typ_SF"/>
</dbReference>
<sequence>MNTGRNTGWIKWVLLLMVLAAVNFIHLPYYFSVPGDAQTLTDVIEVEDGYAYEGSFALTTIRMGKANSVNYIWSLLSDRRELMHENEVRPPGESDDMYNHRQMMLMSTSQQQSVIAAYEAAGREASFEEYGVVITSIIPGMDAEEKLESGDRITSVNETEVRTADELLDSVSGAEAGEVFSMTIVRNDEEMDVEVTAEEFPEEFGAEEGRAGIGISNPVTDRELITDPEVDISTSQIGGPSAGLMFALEIYNQLTEEDITRGLSIAGTGSISENGTVGSIGGISQKIYAADEDNMDIFFAPDLDDTGGLTNFEAAQETAESIGTDMEIVPVTSLEDALGYLESISG</sequence>
<dbReference type="SUPFAM" id="SSF54211">
    <property type="entry name" value="Ribosomal protein S5 domain 2-like"/>
    <property type="match status" value="1"/>
</dbReference>
<dbReference type="NCBIfam" id="NF041438">
    <property type="entry name" value="SepM_fam_S16"/>
    <property type="match status" value="1"/>
</dbReference>
<feature type="domain" description="PDZ" evidence="2">
    <location>
        <begin position="102"/>
        <end position="176"/>
    </location>
</feature>
<comment type="caution">
    <text evidence="3">The sequence shown here is derived from an EMBL/GenBank/DDBJ whole genome shotgun (WGS) entry which is preliminary data.</text>
</comment>
<feature type="transmembrane region" description="Helical" evidence="1">
    <location>
        <begin position="12"/>
        <end position="31"/>
    </location>
</feature>
<dbReference type="Gene3D" id="2.30.42.10">
    <property type="match status" value="1"/>
</dbReference>
<dbReference type="SUPFAM" id="SSF50156">
    <property type="entry name" value="PDZ domain-like"/>
    <property type="match status" value="1"/>
</dbReference>
<dbReference type="InterPro" id="IPR008269">
    <property type="entry name" value="Lon_proteolytic"/>
</dbReference>
<dbReference type="AlphaFoldDB" id="A0A2P6MEQ1"/>
<evidence type="ECO:0000259" key="2">
    <source>
        <dbReference type="PROSITE" id="PS50106"/>
    </source>
</evidence>
<dbReference type="InterPro" id="IPR001478">
    <property type="entry name" value="PDZ"/>
</dbReference>
<dbReference type="GO" id="GO:0004176">
    <property type="term" value="F:ATP-dependent peptidase activity"/>
    <property type="evidence" value="ECO:0007669"/>
    <property type="project" value="InterPro"/>
</dbReference>
<keyword evidence="4" id="KW-1185">Reference proteome</keyword>
<dbReference type="Gene3D" id="3.30.230.10">
    <property type="match status" value="1"/>
</dbReference>
<gene>
    <name evidence="3" type="ORF">C6I21_12590</name>
</gene>
<keyword evidence="1" id="KW-1133">Transmembrane helix</keyword>
<organism evidence="3 4">
    <name type="scientific">Alkalicoccus urumqiensis</name>
    <name type="common">Bacillus urumqiensis</name>
    <dbReference type="NCBI Taxonomy" id="1548213"/>
    <lineage>
        <taxon>Bacteria</taxon>
        <taxon>Bacillati</taxon>
        <taxon>Bacillota</taxon>
        <taxon>Bacilli</taxon>
        <taxon>Bacillales</taxon>
        <taxon>Bacillaceae</taxon>
        <taxon>Alkalicoccus</taxon>
    </lineage>
</organism>
<dbReference type="GO" id="GO:0005524">
    <property type="term" value="F:ATP binding"/>
    <property type="evidence" value="ECO:0007669"/>
    <property type="project" value="InterPro"/>
</dbReference>
<evidence type="ECO:0000313" key="4">
    <source>
        <dbReference type="Proteomes" id="UP000243650"/>
    </source>
</evidence>
<dbReference type="PANTHER" id="PTHR10046">
    <property type="entry name" value="ATP DEPENDENT LON PROTEASE FAMILY MEMBER"/>
    <property type="match status" value="1"/>
</dbReference>
<name>A0A2P6MEQ1_ALKUR</name>
<dbReference type="InterPro" id="IPR027065">
    <property type="entry name" value="Lon_Prtase"/>
</dbReference>
<keyword evidence="1" id="KW-0472">Membrane</keyword>
<dbReference type="SMART" id="SM00228">
    <property type="entry name" value="PDZ"/>
    <property type="match status" value="1"/>
</dbReference>